<dbReference type="AlphaFoldDB" id="A0A915E7C7"/>
<dbReference type="GO" id="GO:0050661">
    <property type="term" value="F:NADP binding"/>
    <property type="evidence" value="ECO:0007669"/>
    <property type="project" value="InterPro"/>
</dbReference>
<evidence type="ECO:0000256" key="3">
    <source>
        <dbReference type="ARBA" id="ARBA00022827"/>
    </source>
</evidence>
<accession>A0A915E7C7</accession>
<dbReference type="WBParaSite" id="jg3613">
    <property type="protein sequence ID" value="jg3613"/>
    <property type="gene ID" value="jg3613"/>
</dbReference>
<dbReference type="Gene3D" id="3.50.50.60">
    <property type="entry name" value="FAD/NAD(P)-binding domain"/>
    <property type="match status" value="1"/>
</dbReference>
<sequence>MLNNRQDVLEHRQSCAIIGAGISGLASARWALLYGFKPVIFERSSSIGGKWRYTSDPSQLSVMKSTVLNTSKEMTAFSDFPLLSISLHICSTSNVGVPGNATVLNIARSNTHYKDGTWVVYYRQNLTLANKKKFSTVFYWPKDLMQKESAEMAKYGKF</sequence>
<evidence type="ECO:0000256" key="5">
    <source>
        <dbReference type="RuleBase" id="RU361177"/>
    </source>
</evidence>
<dbReference type="InterPro" id="IPR050346">
    <property type="entry name" value="FMO-like"/>
</dbReference>
<comment type="similarity">
    <text evidence="1 5">Belongs to the FMO family.</text>
</comment>
<keyword evidence="4 5" id="KW-0560">Oxidoreductase</keyword>
<comment type="cofactor">
    <cofactor evidence="5">
        <name>FAD</name>
        <dbReference type="ChEBI" id="CHEBI:57692"/>
    </cofactor>
</comment>
<keyword evidence="5" id="KW-0503">Monooxygenase</keyword>
<evidence type="ECO:0000256" key="4">
    <source>
        <dbReference type="ARBA" id="ARBA00023002"/>
    </source>
</evidence>
<evidence type="ECO:0000313" key="7">
    <source>
        <dbReference type="WBParaSite" id="jg3613"/>
    </source>
</evidence>
<keyword evidence="2 5" id="KW-0285">Flavoprotein</keyword>
<dbReference type="PANTHER" id="PTHR23023">
    <property type="entry name" value="DIMETHYLANILINE MONOOXYGENASE"/>
    <property type="match status" value="1"/>
</dbReference>
<proteinExistence type="inferred from homology"/>
<name>A0A915E7C7_9BILA</name>
<dbReference type="InterPro" id="IPR020946">
    <property type="entry name" value="Flavin_mOase-like"/>
</dbReference>
<evidence type="ECO:0000256" key="1">
    <source>
        <dbReference type="ARBA" id="ARBA00009183"/>
    </source>
</evidence>
<dbReference type="GO" id="GO:0050660">
    <property type="term" value="F:flavin adenine dinucleotide binding"/>
    <property type="evidence" value="ECO:0007669"/>
    <property type="project" value="InterPro"/>
</dbReference>
<dbReference type="Pfam" id="PF00743">
    <property type="entry name" value="FMO-like"/>
    <property type="match status" value="1"/>
</dbReference>
<protein>
    <recommendedName>
        <fullName evidence="5">Flavin-containing monooxygenase</fullName>
        <ecNumber evidence="5">1.-.-.-</ecNumber>
    </recommendedName>
</protein>
<reference evidence="7" key="1">
    <citation type="submission" date="2022-11" db="UniProtKB">
        <authorList>
            <consortium name="WormBaseParasite"/>
        </authorList>
    </citation>
    <scope>IDENTIFICATION</scope>
</reference>
<evidence type="ECO:0000313" key="6">
    <source>
        <dbReference type="Proteomes" id="UP000887574"/>
    </source>
</evidence>
<keyword evidence="3 5" id="KW-0274">FAD</keyword>
<evidence type="ECO:0000256" key="2">
    <source>
        <dbReference type="ARBA" id="ARBA00022630"/>
    </source>
</evidence>
<dbReference type="SUPFAM" id="SSF51905">
    <property type="entry name" value="FAD/NAD(P)-binding domain"/>
    <property type="match status" value="1"/>
</dbReference>
<dbReference type="EC" id="1.-.-.-" evidence="5"/>
<dbReference type="GO" id="GO:0004499">
    <property type="term" value="F:N,N-dimethylaniline monooxygenase activity"/>
    <property type="evidence" value="ECO:0007669"/>
    <property type="project" value="InterPro"/>
</dbReference>
<dbReference type="Proteomes" id="UP000887574">
    <property type="component" value="Unplaced"/>
</dbReference>
<dbReference type="InterPro" id="IPR036188">
    <property type="entry name" value="FAD/NAD-bd_sf"/>
</dbReference>
<keyword evidence="6" id="KW-1185">Reference proteome</keyword>
<organism evidence="6 7">
    <name type="scientific">Ditylenchus dipsaci</name>
    <dbReference type="NCBI Taxonomy" id="166011"/>
    <lineage>
        <taxon>Eukaryota</taxon>
        <taxon>Metazoa</taxon>
        <taxon>Ecdysozoa</taxon>
        <taxon>Nematoda</taxon>
        <taxon>Chromadorea</taxon>
        <taxon>Rhabditida</taxon>
        <taxon>Tylenchina</taxon>
        <taxon>Tylenchomorpha</taxon>
        <taxon>Sphaerularioidea</taxon>
        <taxon>Anguinidae</taxon>
        <taxon>Anguininae</taxon>
        <taxon>Ditylenchus</taxon>
    </lineage>
</organism>